<dbReference type="OrthoDB" id="200948at2759"/>
<dbReference type="KEGG" id="tng:GSTEN00038434G001"/>
<sequence length="133" mass="15012">MAEGGRSSPKVQVPAPVALLLLPPGPLEEPKITAYSRTVETKIKAAFFSSPVWREEAALTVVMGNRVARDDYEWVYTEQPHADRRKAILAKYPEIKSLMGPDPRLKWIVGLMVAVQLCAFYLVKDLSRKWVLF</sequence>
<dbReference type="Pfam" id="PF08557">
    <property type="entry name" value="Lipid_DES"/>
    <property type="match status" value="1"/>
</dbReference>
<evidence type="ECO:0000259" key="1">
    <source>
        <dbReference type="SMART" id="SM01269"/>
    </source>
</evidence>
<dbReference type="GO" id="GO:0042284">
    <property type="term" value="F:sphingolipid delta-4 desaturase activity"/>
    <property type="evidence" value="ECO:0007669"/>
    <property type="project" value="TreeGrafter"/>
</dbReference>
<protein>
    <submittedName>
        <fullName evidence="2">(spotted green pufferfish) hypothetical protein</fullName>
    </submittedName>
</protein>
<reference evidence="2" key="1">
    <citation type="journal article" date="2004" name="Nature">
        <title>Genome duplication in the teleost fish Tetraodon nigroviridis reveals the early vertebrate proto-karyotype.</title>
        <authorList>
            <person name="Jaillon O."/>
            <person name="Aury J.-M."/>
            <person name="Brunet F."/>
            <person name="Petit J.-L."/>
            <person name="Stange-Thomann N."/>
            <person name="Mauceli E."/>
            <person name="Bouneau L."/>
            <person name="Fischer C."/>
            <person name="Ozouf-Costaz C."/>
            <person name="Bernot A."/>
            <person name="Nicaud S."/>
            <person name="Jaffe D."/>
            <person name="Fisher S."/>
            <person name="Lutfalla G."/>
            <person name="Dossat C."/>
            <person name="Segurens B."/>
            <person name="Dasilva C."/>
            <person name="Salanoubat M."/>
            <person name="Levy M."/>
            <person name="Boudet N."/>
            <person name="Castellano S."/>
            <person name="Anthouard V."/>
            <person name="Jubin C."/>
            <person name="Castelli V."/>
            <person name="Katinka M."/>
            <person name="Vacherie B."/>
            <person name="Biemont C."/>
            <person name="Skalli Z."/>
            <person name="Cattolico L."/>
            <person name="Poulain J."/>
            <person name="De Berardinis V."/>
            <person name="Cruaud C."/>
            <person name="Duprat S."/>
            <person name="Brottier P."/>
            <person name="Coutanceau J.-P."/>
            <person name="Gouzy J."/>
            <person name="Parra G."/>
            <person name="Lardier G."/>
            <person name="Chapple C."/>
            <person name="McKernan K.J."/>
            <person name="McEwan P."/>
            <person name="Bosak S."/>
            <person name="Kellis M."/>
            <person name="Volff J.-N."/>
            <person name="Guigo R."/>
            <person name="Zody M.C."/>
            <person name="Mesirov J."/>
            <person name="Lindblad-Toh K."/>
            <person name="Birren B."/>
            <person name="Nusbaum C."/>
            <person name="Kahn D."/>
            <person name="Robinson-Rechavi M."/>
            <person name="Laudet V."/>
            <person name="Schachter V."/>
            <person name="Quetier F."/>
            <person name="Saurin W."/>
            <person name="Scarpelli C."/>
            <person name="Wincker P."/>
            <person name="Lander E.S."/>
            <person name="Weissenbach J."/>
            <person name="Roest Crollius H."/>
        </authorList>
    </citation>
    <scope>NUCLEOTIDE SEQUENCE [LARGE SCALE GENOMIC DNA]</scope>
</reference>
<dbReference type="GO" id="GO:0016020">
    <property type="term" value="C:membrane"/>
    <property type="evidence" value="ECO:0007669"/>
    <property type="project" value="GOC"/>
</dbReference>
<gene>
    <name evidence="2" type="ORF">GSTENG00038434001</name>
</gene>
<proteinExistence type="predicted"/>
<organism evidence="2">
    <name type="scientific">Tetraodon nigroviridis</name>
    <name type="common">Spotted green pufferfish</name>
    <name type="synonym">Chelonodon nigroviridis</name>
    <dbReference type="NCBI Taxonomy" id="99883"/>
    <lineage>
        <taxon>Eukaryota</taxon>
        <taxon>Metazoa</taxon>
        <taxon>Chordata</taxon>
        <taxon>Craniata</taxon>
        <taxon>Vertebrata</taxon>
        <taxon>Euteleostomi</taxon>
        <taxon>Actinopterygii</taxon>
        <taxon>Neopterygii</taxon>
        <taxon>Teleostei</taxon>
        <taxon>Neoteleostei</taxon>
        <taxon>Acanthomorphata</taxon>
        <taxon>Eupercaria</taxon>
        <taxon>Tetraodontiformes</taxon>
        <taxon>Tetradontoidea</taxon>
        <taxon>Tetraodontidae</taxon>
        <taxon>Tetraodon</taxon>
    </lineage>
</organism>
<evidence type="ECO:0000313" key="2">
    <source>
        <dbReference type="EMBL" id="CAG13793.1"/>
    </source>
</evidence>
<dbReference type="InterPro" id="IPR013866">
    <property type="entry name" value="Sphingolipid_d4-desaturase_N"/>
</dbReference>
<reference evidence="2" key="2">
    <citation type="submission" date="2004-02" db="EMBL/GenBank/DDBJ databases">
        <authorList>
            <consortium name="Genoscope"/>
            <consortium name="Whitehead Institute Centre for Genome Research"/>
        </authorList>
    </citation>
    <scope>NUCLEOTIDE SEQUENCE</scope>
</reference>
<feature type="domain" description="Sphingolipid delta4-desaturase N-terminal" evidence="1">
    <location>
        <begin position="67"/>
        <end position="105"/>
    </location>
</feature>
<dbReference type="SMART" id="SM01269">
    <property type="entry name" value="Lipid_DES"/>
    <property type="match status" value="1"/>
</dbReference>
<feature type="non-terminal residue" evidence="2">
    <location>
        <position position="1"/>
    </location>
</feature>
<dbReference type="PANTHER" id="PTHR12879">
    <property type="entry name" value="SPHINGOLIPID DELTA 4 DESATURASE/C-4 HYDROXYLASE PROTEIN DES2"/>
    <property type="match status" value="1"/>
</dbReference>
<dbReference type="AlphaFoldDB" id="Q4RCT9"/>
<name>Q4RCT9_TETNG</name>
<dbReference type="EMBL" id="CAAE01018091">
    <property type="protein sequence ID" value="CAG13793.1"/>
    <property type="molecule type" value="Genomic_DNA"/>
</dbReference>
<dbReference type="GO" id="GO:0046513">
    <property type="term" value="P:ceramide biosynthetic process"/>
    <property type="evidence" value="ECO:0007669"/>
    <property type="project" value="TreeGrafter"/>
</dbReference>
<dbReference type="PANTHER" id="PTHR12879:SF2">
    <property type="entry name" value="SPHINGOLIPID DELTA(4)-DESATURASE DES1"/>
    <property type="match status" value="1"/>
</dbReference>
<comment type="caution">
    <text evidence="2">The sequence shown here is derived from an EMBL/GenBank/DDBJ whole genome shotgun (WGS) entry which is preliminary data.</text>
</comment>
<accession>Q4RCT9</accession>